<dbReference type="EMBL" id="JBHUKR010000020">
    <property type="protein sequence ID" value="MFD2420725.1"/>
    <property type="molecule type" value="Genomic_DNA"/>
</dbReference>
<evidence type="ECO:0000313" key="5">
    <source>
        <dbReference type="EMBL" id="MFD2420725.1"/>
    </source>
</evidence>
<dbReference type="Proteomes" id="UP001597417">
    <property type="component" value="Unassembled WGS sequence"/>
</dbReference>
<keyword evidence="2" id="KW-0238">DNA-binding</keyword>
<dbReference type="InterPro" id="IPR018060">
    <property type="entry name" value="HTH_AraC"/>
</dbReference>
<dbReference type="Gene3D" id="1.10.10.60">
    <property type="entry name" value="Homeodomain-like"/>
    <property type="match status" value="1"/>
</dbReference>
<evidence type="ECO:0000259" key="4">
    <source>
        <dbReference type="PROSITE" id="PS01124"/>
    </source>
</evidence>
<evidence type="ECO:0000256" key="2">
    <source>
        <dbReference type="ARBA" id="ARBA00023125"/>
    </source>
</evidence>
<dbReference type="RefSeq" id="WP_378268921.1">
    <property type="nucleotide sequence ID" value="NZ_JBHUKR010000020.1"/>
</dbReference>
<keyword evidence="3" id="KW-0804">Transcription</keyword>
<accession>A0ABW5G1B5</accession>
<dbReference type="Pfam" id="PF12833">
    <property type="entry name" value="HTH_18"/>
    <property type="match status" value="1"/>
</dbReference>
<dbReference type="Pfam" id="PF20240">
    <property type="entry name" value="DUF6597"/>
    <property type="match status" value="1"/>
</dbReference>
<dbReference type="InterPro" id="IPR046532">
    <property type="entry name" value="DUF6597"/>
</dbReference>
<protein>
    <submittedName>
        <fullName evidence="5">Helix-turn-helix domain-containing protein</fullName>
    </submittedName>
</protein>
<organism evidence="5 6">
    <name type="scientific">Amycolatopsis pigmentata</name>
    <dbReference type="NCBI Taxonomy" id="450801"/>
    <lineage>
        <taxon>Bacteria</taxon>
        <taxon>Bacillati</taxon>
        <taxon>Actinomycetota</taxon>
        <taxon>Actinomycetes</taxon>
        <taxon>Pseudonocardiales</taxon>
        <taxon>Pseudonocardiaceae</taxon>
        <taxon>Amycolatopsis</taxon>
    </lineage>
</organism>
<keyword evidence="1" id="KW-0805">Transcription regulation</keyword>
<name>A0ABW5G1B5_9PSEU</name>
<dbReference type="PROSITE" id="PS01124">
    <property type="entry name" value="HTH_ARAC_FAMILY_2"/>
    <property type="match status" value="1"/>
</dbReference>
<dbReference type="InterPro" id="IPR050204">
    <property type="entry name" value="AraC_XylS_family_regulators"/>
</dbReference>
<keyword evidence="6" id="KW-1185">Reference proteome</keyword>
<feature type="domain" description="HTH araC/xylS-type" evidence="4">
    <location>
        <begin position="155"/>
        <end position="237"/>
    </location>
</feature>
<gene>
    <name evidence="5" type="ORF">ACFSXZ_30790</name>
</gene>
<dbReference type="SMART" id="SM00342">
    <property type="entry name" value="HTH_ARAC"/>
    <property type="match status" value="1"/>
</dbReference>
<comment type="caution">
    <text evidence="5">The sequence shown here is derived from an EMBL/GenBank/DDBJ whole genome shotgun (WGS) entry which is preliminary data.</text>
</comment>
<evidence type="ECO:0000256" key="1">
    <source>
        <dbReference type="ARBA" id="ARBA00023015"/>
    </source>
</evidence>
<dbReference type="PANTHER" id="PTHR46796">
    <property type="entry name" value="HTH-TYPE TRANSCRIPTIONAL ACTIVATOR RHAS-RELATED"/>
    <property type="match status" value="1"/>
</dbReference>
<evidence type="ECO:0000313" key="6">
    <source>
        <dbReference type="Proteomes" id="UP001597417"/>
    </source>
</evidence>
<proteinExistence type="predicted"/>
<reference evidence="6" key="1">
    <citation type="journal article" date="2019" name="Int. J. Syst. Evol. Microbiol.">
        <title>The Global Catalogue of Microorganisms (GCM) 10K type strain sequencing project: providing services to taxonomists for standard genome sequencing and annotation.</title>
        <authorList>
            <consortium name="The Broad Institute Genomics Platform"/>
            <consortium name="The Broad Institute Genome Sequencing Center for Infectious Disease"/>
            <person name="Wu L."/>
            <person name="Ma J."/>
        </authorList>
    </citation>
    <scope>NUCLEOTIDE SEQUENCE [LARGE SCALE GENOMIC DNA]</scope>
    <source>
        <strain evidence="6">CGMCC 4.7645</strain>
    </source>
</reference>
<dbReference type="PANTHER" id="PTHR46796:SF15">
    <property type="entry name" value="BLL1074 PROTEIN"/>
    <property type="match status" value="1"/>
</dbReference>
<evidence type="ECO:0000256" key="3">
    <source>
        <dbReference type="ARBA" id="ARBA00023163"/>
    </source>
</evidence>
<sequence length="237" mass="25261">MYVERESVVEGAVVWQRTAVAPGHARILPDGCMDLIWCDGELLVAGPDTRAHVTVEHAGARYVGLRLGPGMGPSVLGVPAHELRDQRVPLTALWPSAGVRRLAERLEALEAREARASMGGQARLLERVADDRLRTAPSADLDIRAAVALLRGGRSVAATADAVGLSERQLHRRFLALVGYGPKVLARVLRLQRALDLARSGHAGASAAVTAGYADQAHLAREVKDLAGVPLRQLLAP</sequence>